<dbReference type="Pfam" id="PF17774">
    <property type="entry name" value="YlmH_RBD"/>
    <property type="match status" value="1"/>
</dbReference>
<proteinExistence type="predicted"/>
<dbReference type="EMBL" id="RBZN01000002">
    <property type="protein sequence ID" value="RKQ19720.1"/>
    <property type="molecule type" value="Genomic_DNA"/>
</dbReference>
<evidence type="ECO:0000313" key="3">
    <source>
        <dbReference type="EMBL" id="RKQ19720.1"/>
    </source>
</evidence>
<dbReference type="Gene3D" id="3.10.290.10">
    <property type="entry name" value="RNA-binding S4 domain"/>
    <property type="match status" value="1"/>
</dbReference>
<keyword evidence="4" id="KW-1185">Reference proteome</keyword>
<dbReference type="GO" id="GO:0003723">
    <property type="term" value="F:RNA binding"/>
    <property type="evidence" value="ECO:0007669"/>
    <property type="project" value="UniProtKB-KW"/>
</dbReference>
<dbReference type="Proteomes" id="UP000272238">
    <property type="component" value="Unassembled WGS sequence"/>
</dbReference>
<dbReference type="CDD" id="cd00165">
    <property type="entry name" value="S4"/>
    <property type="match status" value="1"/>
</dbReference>
<dbReference type="InterPro" id="IPR002942">
    <property type="entry name" value="S4_RNA-bd"/>
</dbReference>
<keyword evidence="1" id="KW-0694">RNA-binding</keyword>
<dbReference type="Pfam" id="PF21278">
    <property type="entry name" value="YlmH_1st"/>
    <property type="match status" value="1"/>
</dbReference>
<dbReference type="InterPro" id="IPR048443">
    <property type="entry name" value="RqcP2_N"/>
</dbReference>
<protein>
    <submittedName>
        <fullName evidence="3">RNA-binding protein</fullName>
    </submittedName>
</protein>
<name>A0A494ZAI9_9BACL</name>
<sequence>MEHLIQHFRKDEQPFIEKVIGWQREVEDRFAPKLTDYLDPRERFIVNSVIGQSNEIKIVADGGFLDAERQRMLIAPNYFEPTKEDFQISIFSVNYPSKFVNLKHPDILGALLSIGLNRGKFGDIHIDGDTIQISVAQEIEEYVAMNLTSIGKAKVQLEKVDEESKLIKMVQEWVSKSYTISSMRLDTVLASIFNVSRQKSQNLINADKVKVNWTIIDDTSFELQEGDIVSVRGLGRVKILMTEGRTKKDKIRLQIGRLEQK</sequence>
<dbReference type="Gene3D" id="3.30.70.330">
    <property type="match status" value="1"/>
</dbReference>
<dbReference type="OrthoDB" id="9812787at2"/>
<organism evidence="3 4">
    <name type="scientific">Ureibacillus endophyticus</name>
    <dbReference type="NCBI Taxonomy" id="1978490"/>
    <lineage>
        <taxon>Bacteria</taxon>
        <taxon>Bacillati</taxon>
        <taxon>Bacillota</taxon>
        <taxon>Bacilli</taxon>
        <taxon>Bacillales</taxon>
        <taxon>Caryophanaceae</taxon>
        <taxon>Ureibacillus</taxon>
    </lineage>
</organism>
<dbReference type="Pfam" id="PF01479">
    <property type="entry name" value="S4"/>
    <property type="match status" value="1"/>
</dbReference>
<dbReference type="PROSITE" id="PS50889">
    <property type="entry name" value="S4"/>
    <property type="match status" value="1"/>
</dbReference>
<reference evidence="3 4" key="1">
    <citation type="journal article" date="2016" name="Antonie Van Leeuwenhoek">
        <title>Lysinibacillus endophyticus sp. nov., an indole-3-acetic acid producing endophytic bacterium isolated from corn root (Zea mays cv. Xinken-5).</title>
        <authorList>
            <person name="Yu J."/>
            <person name="Guan X."/>
            <person name="Liu C."/>
            <person name="Xiang W."/>
            <person name="Yu Z."/>
            <person name="Liu X."/>
            <person name="Wang G."/>
        </authorList>
    </citation>
    <scope>NUCLEOTIDE SEQUENCE [LARGE SCALE GENOMIC DNA]</scope>
    <source>
        <strain evidence="3 4">DSM 100506</strain>
    </source>
</reference>
<dbReference type="PANTHER" id="PTHR13633">
    <property type="entry name" value="MITOCHONDRIAL TRANSCRIPTION RESCUE FACTOR 1"/>
    <property type="match status" value="1"/>
</dbReference>
<evidence type="ECO:0000313" key="4">
    <source>
        <dbReference type="Proteomes" id="UP000272238"/>
    </source>
</evidence>
<evidence type="ECO:0000259" key="2">
    <source>
        <dbReference type="SMART" id="SM00363"/>
    </source>
</evidence>
<dbReference type="Gene3D" id="3.30.1370.160">
    <property type="match status" value="1"/>
</dbReference>
<evidence type="ECO:0000256" key="1">
    <source>
        <dbReference type="PROSITE-ProRule" id="PRU00182"/>
    </source>
</evidence>
<dbReference type="InterPro" id="IPR040591">
    <property type="entry name" value="RqcP2_RBD"/>
</dbReference>
<accession>A0A494ZAI9</accession>
<feature type="domain" description="RNA-binding S4" evidence="2">
    <location>
        <begin position="183"/>
        <end position="240"/>
    </location>
</feature>
<dbReference type="SUPFAM" id="SSF55174">
    <property type="entry name" value="Alpha-L RNA-binding motif"/>
    <property type="match status" value="1"/>
</dbReference>
<dbReference type="InterPro" id="IPR036986">
    <property type="entry name" value="S4_RNA-bd_sf"/>
</dbReference>
<dbReference type="PANTHER" id="PTHR13633:SF3">
    <property type="entry name" value="MITOCHONDRIAL TRANSCRIPTION RESCUE FACTOR 1"/>
    <property type="match status" value="1"/>
</dbReference>
<comment type="caution">
    <text evidence="3">The sequence shown here is derived from an EMBL/GenBank/DDBJ whole genome shotgun (WGS) entry which is preliminary data.</text>
</comment>
<dbReference type="RefSeq" id="WP_121212910.1">
    <property type="nucleotide sequence ID" value="NZ_JAMYWW010000001.1"/>
</dbReference>
<dbReference type="AlphaFoldDB" id="A0A494ZAI9"/>
<gene>
    <name evidence="3" type="ORF">D8M03_01500</name>
</gene>
<dbReference type="InterPro" id="IPR012677">
    <property type="entry name" value="Nucleotide-bd_a/b_plait_sf"/>
</dbReference>
<dbReference type="SMART" id="SM00363">
    <property type="entry name" value="S4"/>
    <property type="match status" value="1"/>
</dbReference>